<dbReference type="AlphaFoldDB" id="A0A6L9QA27"/>
<dbReference type="EMBL" id="JAAGLI010000205">
    <property type="protein sequence ID" value="NEA22350.1"/>
    <property type="molecule type" value="Genomic_DNA"/>
</dbReference>
<dbReference type="RefSeq" id="WP_275406698.1">
    <property type="nucleotide sequence ID" value="NZ_JAAGLI010000205.1"/>
</dbReference>
<feature type="non-terminal residue" evidence="6">
    <location>
        <position position="79"/>
    </location>
</feature>
<evidence type="ECO:0000256" key="2">
    <source>
        <dbReference type="ARBA" id="ARBA00022629"/>
    </source>
</evidence>
<dbReference type="InterPro" id="IPR050406">
    <property type="entry name" value="FGGY_Carb_Kinase"/>
</dbReference>
<keyword evidence="3" id="KW-0808">Transferase</keyword>
<dbReference type="Proteomes" id="UP000475532">
    <property type="component" value="Unassembled WGS sequence"/>
</dbReference>
<evidence type="ECO:0000313" key="7">
    <source>
        <dbReference type="Proteomes" id="UP000475532"/>
    </source>
</evidence>
<dbReference type="SUPFAM" id="SSF53067">
    <property type="entry name" value="Actin-like ATPase domain"/>
    <property type="match status" value="1"/>
</dbReference>
<feature type="non-terminal residue" evidence="6">
    <location>
        <position position="1"/>
    </location>
</feature>
<dbReference type="PANTHER" id="PTHR43095:SF5">
    <property type="entry name" value="XYLULOSE KINASE"/>
    <property type="match status" value="1"/>
</dbReference>
<evidence type="ECO:0000259" key="5">
    <source>
        <dbReference type="Pfam" id="PF00370"/>
    </source>
</evidence>
<evidence type="ECO:0000313" key="6">
    <source>
        <dbReference type="EMBL" id="NEA22350.1"/>
    </source>
</evidence>
<dbReference type="GO" id="GO:0016301">
    <property type="term" value="F:kinase activity"/>
    <property type="evidence" value="ECO:0007669"/>
    <property type="project" value="UniProtKB-KW"/>
</dbReference>
<evidence type="ECO:0000256" key="3">
    <source>
        <dbReference type="ARBA" id="ARBA00022679"/>
    </source>
</evidence>
<dbReference type="GO" id="GO:0042732">
    <property type="term" value="P:D-xylose metabolic process"/>
    <property type="evidence" value="ECO:0007669"/>
    <property type="project" value="UniProtKB-KW"/>
</dbReference>
<keyword evidence="4 6" id="KW-0418">Kinase</keyword>
<dbReference type="InterPro" id="IPR018484">
    <property type="entry name" value="FGGY_N"/>
</dbReference>
<gene>
    <name evidence="6" type="ORF">G3I70_07590</name>
</gene>
<sequence length="79" mass="8388">GRARPVRPAISWMDGRAAAIVAEWTASGVAAEVFARTGNAMFPGCPAPLLAWLDRHEPAALDAAATAAYCKDVVFQRFT</sequence>
<accession>A0A6L9QA27</accession>
<dbReference type="Pfam" id="PF00370">
    <property type="entry name" value="FGGY_N"/>
    <property type="match status" value="1"/>
</dbReference>
<organism evidence="6 7">
    <name type="scientific">Actinomadura bangladeshensis</name>
    <dbReference type="NCBI Taxonomy" id="453573"/>
    <lineage>
        <taxon>Bacteria</taxon>
        <taxon>Bacillati</taxon>
        <taxon>Actinomycetota</taxon>
        <taxon>Actinomycetes</taxon>
        <taxon>Streptosporangiales</taxon>
        <taxon>Thermomonosporaceae</taxon>
        <taxon>Actinomadura</taxon>
    </lineage>
</organism>
<dbReference type="PANTHER" id="PTHR43095">
    <property type="entry name" value="SUGAR KINASE"/>
    <property type="match status" value="1"/>
</dbReference>
<keyword evidence="2" id="KW-0859">Xylose metabolism</keyword>
<comment type="caution">
    <text evidence="6">The sequence shown here is derived from an EMBL/GenBank/DDBJ whole genome shotgun (WGS) entry which is preliminary data.</text>
</comment>
<feature type="domain" description="Carbohydrate kinase FGGY N-terminal" evidence="5">
    <location>
        <begin position="4"/>
        <end position="79"/>
    </location>
</feature>
<protein>
    <submittedName>
        <fullName evidence="6">Carbohydrate kinase</fullName>
    </submittedName>
</protein>
<dbReference type="InterPro" id="IPR043129">
    <property type="entry name" value="ATPase_NBD"/>
</dbReference>
<comment type="similarity">
    <text evidence="1">Belongs to the FGGY kinase family.</text>
</comment>
<dbReference type="Gene3D" id="3.30.420.40">
    <property type="match status" value="1"/>
</dbReference>
<reference evidence="6 7" key="1">
    <citation type="submission" date="2020-01" db="EMBL/GenBank/DDBJ databases">
        <title>Insect and environment-associated Actinomycetes.</title>
        <authorList>
            <person name="Currrie C."/>
            <person name="Chevrette M."/>
            <person name="Carlson C."/>
            <person name="Stubbendieck R."/>
            <person name="Wendt-Pienkowski E."/>
        </authorList>
    </citation>
    <scope>NUCLEOTIDE SEQUENCE [LARGE SCALE GENOMIC DNA]</scope>
    <source>
        <strain evidence="6 7">SID10258</strain>
    </source>
</reference>
<keyword evidence="2" id="KW-0119">Carbohydrate metabolism</keyword>
<name>A0A6L9QA27_9ACTN</name>
<proteinExistence type="inferred from homology"/>
<evidence type="ECO:0000256" key="4">
    <source>
        <dbReference type="ARBA" id="ARBA00022777"/>
    </source>
</evidence>
<evidence type="ECO:0000256" key="1">
    <source>
        <dbReference type="ARBA" id="ARBA00009156"/>
    </source>
</evidence>